<evidence type="ECO:0000256" key="7">
    <source>
        <dbReference type="ARBA" id="ARBA00032162"/>
    </source>
</evidence>
<keyword evidence="11" id="KW-1185">Reference proteome</keyword>
<dbReference type="InterPro" id="IPR004385">
    <property type="entry name" value="NDP_pyrophosphatase"/>
</dbReference>
<dbReference type="RefSeq" id="WP_206254856.1">
    <property type="nucleotide sequence ID" value="NZ_CP071060.1"/>
</dbReference>
<dbReference type="EMBL" id="CP071060">
    <property type="protein sequence ID" value="QSI77402.1"/>
    <property type="molecule type" value="Genomic_DNA"/>
</dbReference>
<sequence length="193" mass="22213">MSVRDRVRVIEERLLSDNWYILKTTHFEFRRGDGRWQAQHRETYDRGNGAAILLYSLTRRSVIMTRQFRYPAFVNHYDELMIEVPAGLLDEADPETRIRAEAEEEAGYRVGNVRKVCEAFMSPGAVTERLHLFIAEYDPGDKVSDGGGLEHEGEDIEVFELDFDDAMAMVADGRICDAKTIMLLQYAALNLFR</sequence>
<evidence type="ECO:0000256" key="5">
    <source>
        <dbReference type="ARBA" id="ARBA00016377"/>
    </source>
</evidence>
<comment type="similarity">
    <text evidence="3">Belongs to the Nudix hydrolase family. NudK subfamily.</text>
</comment>
<dbReference type="PROSITE" id="PS51462">
    <property type="entry name" value="NUDIX"/>
    <property type="match status" value="1"/>
</dbReference>
<evidence type="ECO:0000256" key="3">
    <source>
        <dbReference type="ARBA" id="ARBA00007275"/>
    </source>
</evidence>
<name>A0ABX7MCQ1_9RHOO</name>
<evidence type="ECO:0000313" key="10">
    <source>
        <dbReference type="EMBL" id="QSI77402.1"/>
    </source>
</evidence>
<reference evidence="10 11" key="1">
    <citation type="submission" date="2021-02" db="EMBL/GenBank/DDBJ databases">
        <title>Niveibacterium changnyeongensis HC41.</title>
        <authorList>
            <person name="Kang M."/>
        </authorList>
    </citation>
    <scope>NUCLEOTIDE SEQUENCE [LARGE SCALE GENOMIC DNA]</scope>
    <source>
        <strain evidence="10 11">HC41</strain>
    </source>
</reference>
<evidence type="ECO:0000256" key="2">
    <source>
        <dbReference type="ARBA" id="ARBA00001946"/>
    </source>
</evidence>
<feature type="domain" description="Nudix hydrolase" evidence="9">
    <location>
        <begin position="45"/>
        <end position="183"/>
    </location>
</feature>
<dbReference type="CDD" id="cd24157">
    <property type="entry name" value="NUDIX_GDPMK"/>
    <property type="match status" value="1"/>
</dbReference>
<comment type="subunit">
    <text evidence="4">Homodimer.</text>
</comment>
<dbReference type="Gene3D" id="3.90.79.10">
    <property type="entry name" value="Nucleoside Triphosphate Pyrophosphohydrolase"/>
    <property type="match status" value="1"/>
</dbReference>
<accession>A0ABX7MCQ1</accession>
<evidence type="ECO:0000313" key="11">
    <source>
        <dbReference type="Proteomes" id="UP000663570"/>
    </source>
</evidence>
<dbReference type="InterPro" id="IPR000086">
    <property type="entry name" value="NUDIX_hydrolase_dom"/>
</dbReference>
<evidence type="ECO:0000256" key="6">
    <source>
        <dbReference type="ARBA" id="ARBA00022801"/>
    </source>
</evidence>
<comment type="catalytic activity">
    <reaction evidence="1">
        <text>GDP-alpha-D-mannose + H2O = alpha-D-mannose 1-phosphate + GMP + 2 H(+)</text>
        <dbReference type="Rhea" id="RHEA:27978"/>
        <dbReference type="ChEBI" id="CHEBI:15377"/>
        <dbReference type="ChEBI" id="CHEBI:15378"/>
        <dbReference type="ChEBI" id="CHEBI:57527"/>
        <dbReference type="ChEBI" id="CHEBI:58115"/>
        <dbReference type="ChEBI" id="CHEBI:58409"/>
    </reaction>
</comment>
<proteinExistence type="inferred from homology"/>
<dbReference type="InterPro" id="IPR015797">
    <property type="entry name" value="NUDIX_hydrolase-like_dom_sf"/>
</dbReference>
<organism evidence="10 11">
    <name type="scientific">Niveibacterium microcysteis</name>
    <dbReference type="NCBI Taxonomy" id="2811415"/>
    <lineage>
        <taxon>Bacteria</taxon>
        <taxon>Pseudomonadati</taxon>
        <taxon>Pseudomonadota</taxon>
        <taxon>Betaproteobacteria</taxon>
        <taxon>Rhodocyclales</taxon>
        <taxon>Rhodocyclaceae</taxon>
        <taxon>Niveibacterium</taxon>
    </lineage>
</organism>
<protein>
    <recommendedName>
        <fullName evidence="5">GDP-mannose pyrophosphatase</fullName>
    </recommendedName>
    <alternativeName>
        <fullName evidence="7">GDP-mannose hydrolase</fullName>
    </alternativeName>
    <alternativeName>
        <fullName evidence="8">GDPMK</fullName>
    </alternativeName>
</protein>
<evidence type="ECO:0000256" key="1">
    <source>
        <dbReference type="ARBA" id="ARBA00000847"/>
    </source>
</evidence>
<dbReference type="Proteomes" id="UP000663570">
    <property type="component" value="Chromosome"/>
</dbReference>
<evidence type="ECO:0000256" key="8">
    <source>
        <dbReference type="ARBA" id="ARBA00032272"/>
    </source>
</evidence>
<evidence type="ECO:0000259" key="9">
    <source>
        <dbReference type="PROSITE" id="PS51462"/>
    </source>
</evidence>
<keyword evidence="6" id="KW-0378">Hydrolase</keyword>
<dbReference type="NCBIfam" id="TIGR00052">
    <property type="entry name" value="nudix-type nucleoside diphosphatase, YffH/AdpP family"/>
    <property type="match status" value="1"/>
</dbReference>
<dbReference type="PANTHER" id="PTHR11839">
    <property type="entry name" value="UDP/ADP-SUGAR PYROPHOSPHATASE"/>
    <property type="match status" value="1"/>
</dbReference>
<evidence type="ECO:0000256" key="4">
    <source>
        <dbReference type="ARBA" id="ARBA00011738"/>
    </source>
</evidence>
<dbReference type="PANTHER" id="PTHR11839:SF18">
    <property type="entry name" value="NUDIX HYDROLASE DOMAIN-CONTAINING PROTEIN"/>
    <property type="match status" value="1"/>
</dbReference>
<gene>
    <name evidence="10" type="ORF">JY500_01730</name>
</gene>
<comment type="cofactor">
    <cofactor evidence="2">
        <name>Mg(2+)</name>
        <dbReference type="ChEBI" id="CHEBI:18420"/>
    </cofactor>
</comment>
<dbReference type="SUPFAM" id="SSF55811">
    <property type="entry name" value="Nudix"/>
    <property type="match status" value="1"/>
</dbReference>